<evidence type="ECO:0000313" key="2">
    <source>
        <dbReference type="EMBL" id="BAT14266.1"/>
    </source>
</evidence>
<protein>
    <submittedName>
        <fullName evidence="2">Os11g0528812 protein</fullName>
    </submittedName>
</protein>
<name>A0A0N7KT04_ORYSJ</name>
<dbReference type="eggNOG" id="ENOG502R7TK">
    <property type="taxonomic scope" value="Eukaryota"/>
</dbReference>
<organism evidence="2 3">
    <name type="scientific">Oryza sativa subsp. japonica</name>
    <name type="common">Rice</name>
    <dbReference type="NCBI Taxonomy" id="39947"/>
    <lineage>
        <taxon>Eukaryota</taxon>
        <taxon>Viridiplantae</taxon>
        <taxon>Streptophyta</taxon>
        <taxon>Embryophyta</taxon>
        <taxon>Tracheophyta</taxon>
        <taxon>Spermatophyta</taxon>
        <taxon>Magnoliopsida</taxon>
        <taxon>Liliopsida</taxon>
        <taxon>Poales</taxon>
        <taxon>Poaceae</taxon>
        <taxon>BOP clade</taxon>
        <taxon>Oryzoideae</taxon>
        <taxon>Oryzeae</taxon>
        <taxon>Oryzinae</taxon>
        <taxon>Oryza</taxon>
        <taxon>Oryza sativa</taxon>
    </lineage>
</organism>
<feature type="region of interest" description="Disordered" evidence="1">
    <location>
        <begin position="186"/>
        <end position="242"/>
    </location>
</feature>
<gene>
    <name evidence="2" type="ordered locus">Os11g0528812</name>
    <name evidence="2" type="ORF">OSNPB_110528812</name>
</gene>
<dbReference type="Gramene" id="Os11t0528812-00">
    <property type="protein sequence ID" value="Os11t0528812-00"/>
    <property type="gene ID" value="Os11g0528812"/>
</dbReference>
<feature type="compositionally biased region" description="Gly residues" evidence="1">
    <location>
        <begin position="218"/>
        <end position="232"/>
    </location>
</feature>
<accession>A0A0N7KT04</accession>
<dbReference type="InParanoid" id="A0A0N7KT04"/>
<feature type="compositionally biased region" description="Basic and acidic residues" evidence="1">
    <location>
        <begin position="186"/>
        <end position="197"/>
    </location>
</feature>
<reference evidence="3" key="1">
    <citation type="journal article" date="2005" name="Nature">
        <title>The map-based sequence of the rice genome.</title>
        <authorList>
            <consortium name="International rice genome sequencing project (IRGSP)"/>
            <person name="Matsumoto T."/>
            <person name="Wu J."/>
            <person name="Kanamori H."/>
            <person name="Katayose Y."/>
            <person name="Fujisawa M."/>
            <person name="Namiki N."/>
            <person name="Mizuno H."/>
            <person name="Yamamoto K."/>
            <person name="Antonio B.A."/>
            <person name="Baba T."/>
            <person name="Sakata K."/>
            <person name="Nagamura Y."/>
            <person name="Aoki H."/>
            <person name="Arikawa K."/>
            <person name="Arita K."/>
            <person name="Bito T."/>
            <person name="Chiden Y."/>
            <person name="Fujitsuka N."/>
            <person name="Fukunaka R."/>
            <person name="Hamada M."/>
            <person name="Harada C."/>
            <person name="Hayashi A."/>
            <person name="Hijishita S."/>
            <person name="Honda M."/>
            <person name="Hosokawa S."/>
            <person name="Ichikawa Y."/>
            <person name="Idonuma A."/>
            <person name="Iijima M."/>
            <person name="Ikeda M."/>
            <person name="Ikeno M."/>
            <person name="Ito K."/>
            <person name="Ito S."/>
            <person name="Ito T."/>
            <person name="Ito Y."/>
            <person name="Ito Y."/>
            <person name="Iwabuchi A."/>
            <person name="Kamiya K."/>
            <person name="Karasawa W."/>
            <person name="Kurita K."/>
            <person name="Katagiri S."/>
            <person name="Kikuta A."/>
            <person name="Kobayashi H."/>
            <person name="Kobayashi N."/>
            <person name="Machita K."/>
            <person name="Maehara T."/>
            <person name="Masukawa M."/>
            <person name="Mizubayashi T."/>
            <person name="Mukai Y."/>
            <person name="Nagasaki H."/>
            <person name="Nagata Y."/>
            <person name="Naito S."/>
            <person name="Nakashima M."/>
            <person name="Nakama Y."/>
            <person name="Nakamichi Y."/>
            <person name="Nakamura M."/>
            <person name="Meguro A."/>
            <person name="Negishi M."/>
            <person name="Ohta I."/>
            <person name="Ohta T."/>
            <person name="Okamoto M."/>
            <person name="Ono N."/>
            <person name="Saji S."/>
            <person name="Sakaguchi M."/>
            <person name="Sakai K."/>
            <person name="Shibata M."/>
            <person name="Shimokawa T."/>
            <person name="Song J."/>
            <person name="Takazaki Y."/>
            <person name="Terasawa K."/>
            <person name="Tsugane M."/>
            <person name="Tsuji K."/>
            <person name="Ueda S."/>
            <person name="Waki K."/>
            <person name="Yamagata H."/>
            <person name="Yamamoto M."/>
            <person name="Yamamoto S."/>
            <person name="Yamane H."/>
            <person name="Yoshiki S."/>
            <person name="Yoshihara R."/>
            <person name="Yukawa K."/>
            <person name="Zhong H."/>
            <person name="Yano M."/>
            <person name="Yuan Q."/>
            <person name="Ouyang S."/>
            <person name="Liu J."/>
            <person name="Jones K.M."/>
            <person name="Gansberger K."/>
            <person name="Moffat K."/>
            <person name="Hill J."/>
            <person name="Bera J."/>
            <person name="Fadrosh D."/>
            <person name="Jin S."/>
            <person name="Johri S."/>
            <person name="Kim M."/>
            <person name="Overton L."/>
            <person name="Reardon M."/>
            <person name="Tsitrin T."/>
            <person name="Vuong H."/>
            <person name="Weaver B."/>
            <person name="Ciecko A."/>
            <person name="Tallon L."/>
            <person name="Jackson J."/>
            <person name="Pai G."/>
            <person name="Aken S.V."/>
            <person name="Utterback T."/>
            <person name="Reidmuller S."/>
            <person name="Feldblyum T."/>
            <person name="Hsiao J."/>
            <person name="Zismann V."/>
            <person name="Iobst S."/>
            <person name="de Vazeille A.R."/>
            <person name="Buell C.R."/>
            <person name="Ying K."/>
            <person name="Li Y."/>
            <person name="Lu T."/>
            <person name="Huang Y."/>
            <person name="Zhao Q."/>
            <person name="Feng Q."/>
            <person name="Zhang L."/>
            <person name="Zhu J."/>
            <person name="Weng Q."/>
            <person name="Mu J."/>
            <person name="Lu Y."/>
            <person name="Fan D."/>
            <person name="Liu Y."/>
            <person name="Guan J."/>
            <person name="Zhang Y."/>
            <person name="Yu S."/>
            <person name="Liu X."/>
            <person name="Zhang Y."/>
            <person name="Hong G."/>
            <person name="Han B."/>
            <person name="Choisne N."/>
            <person name="Demange N."/>
            <person name="Orjeda G."/>
            <person name="Samain S."/>
            <person name="Cattolico L."/>
            <person name="Pelletier E."/>
            <person name="Couloux A."/>
            <person name="Segurens B."/>
            <person name="Wincker P."/>
            <person name="D'Hont A."/>
            <person name="Scarpelli C."/>
            <person name="Weissenbach J."/>
            <person name="Salanoubat M."/>
            <person name="Quetier F."/>
            <person name="Yu Y."/>
            <person name="Kim H.R."/>
            <person name="Rambo T."/>
            <person name="Currie J."/>
            <person name="Collura K."/>
            <person name="Luo M."/>
            <person name="Yang T."/>
            <person name="Ammiraju J.S.S."/>
            <person name="Engler F."/>
            <person name="Soderlund C."/>
            <person name="Wing R.A."/>
            <person name="Palmer L.E."/>
            <person name="de la Bastide M."/>
            <person name="Spiegel L."/>
            <person name="Nascimento L."/>
            <person name="Zutavern T."/>
            <person name="O'Shaughnessy A."/>
            <person name="Dike S."/>
            <person name="Dedhia N."/>
            <person name="Preston R."/>
            <person name="Balija V."/>
            <person name="McCombie W.R."/>
            <person name="Chow T."/>
            <person name="Chen H."/>
            <person name="Chung M."/>
            <person name="Chen C."/>
            <person name="Shaw J."/>
            <person name="Wu H."/>
            <person name="Hsiao K."/>
            <person name="Chao Y."/>
            <person name="Chu M."/>
            <person name="Cheng C."/>
            <person name="Hour A."/>
            <person name="Lee P."/>
            <person name="Lin S."/>
            <person name="Lin Y."/>
            <person name="Liou J."/>
            <person name="Liu S."/>
            <person name="Hsing Y."/>
            <person name="Raghuvanshi S."/>
            <person name="Mohanty A."/>
            <person name="Bharti A.K."/>
            <person name="Gaur A."/>
            <person name="Gupta V."/>
            <person name="Kumar D."/>
            <person name="Ravi V."/>
            <person name="Vij S."/>
            <person name="Kapur A."/>
            <person name="Khurana P."/>
            <person name="Khurana P."/>
            <person name="Khurana J.P."/>
            <person name="Tyagi A.K."/>
            <person name="Gaikwad K."/>
            <person name="Singh A."/>
            <person name="Dalal V."/>
            <person name="Srivastava S."/>
            <person name="Dixit A."/>
            <person name="Pal A.K."/>
            <person name="Ghazi I.A."/>
            <person name="Yadav M."/>
            <person name="Pandit A."/>
            <person name="Bhargava A."/>
            <person name="Sureshbabu K."/>
            <person name="Batra K."/>
            <person name="Sharma T.R."/>
            <person name="Mohapatra T."/>
            <person name="Singh N.K."/>
            <person name="Messing J."/>
            <person name="Nelson A.B."/>
            <person name="Fuks G."/>
            <person name="Kavchok S."/>
            <person name="Keizer G."/>
            <person name="Linton E."/>
            <person name="Llaca V."/>
            <person name="Song R."/>
            <person name="Tanyolac B."/>
            <person name="Young S."/>
            <person name="Ho-Il K."/>
            <person name="Hahn J.H."/>
            <person name="Sangsakoo G."/>
            <person name="Vanavichit A."/>
            <person name="de Mattos Luiz.A.T."/>
            <person name="Zimmer P.D."/>
            <person name="Malone G."/>
            <person name="Dellagostin O."/>
            <person name="de Oliveira A.C."/>
            <person name="Bevan M."/>
            <person name="Bancroft I."/>
            <person name="Minx P."/>
            <person name="Cordum H."/>
            <person name="Wilson R."/>
            <person name="Cheng Z."/>
            <person name="Jin W."/>
            <person name="Jiang J."/>
            <person name="Leong S.A."/>
            <person name="Iwama H."/>
            <person name="Gojobori T."/>
            <person name="Itoh T."/>
            <person name="Niimura Y."/>
            <person name="Fujii Y."/>
            <person name="Habara T."/>
            <person name="Sakai H."/>
            <person name="Sato Y."/>
            <person name="Wilson G."/>
            <person name="Kumar K."/>
            <person name="McCouch S."/>
            <person name="Juretic N."/>
            <person name="Hoen D."/>
            <person name="Wright S."/>
            <person name="Bruskiewich R."/>
            <person name="Bureau T."/>
            <person name="Miyao A."/>
            <person name="Hirochika H."/>
            <person name="Nishikawa T."/>
            <person name="Kadowaki K."/>
            <person name="Sugiura M."/>
            <person name="Burr B."/>
            <person name="Sasaki T."/>
        </authorList>
    </citation>
    <scope>NUCLEOTIDE SEQUENCE [LARGE SCALE GENOMIC DNA]</scope>
    <source>
        <strain evidence="3">cv. Nipponbare</strain>
    </source>
</reference>
<dbReference type="PaxDb" id="39947-A0A0N7KT04"/>
<dbReference type="FunCoup" id="A0A0N7KT04">
    <property type="interactions" value="3"/>
</dbReference>
<evidence type="ECO:0000313" key="3">
    <source>
        <dbReference type="Proteomes" id="UP000059680"/>
    </source>
</evidence>
<dbReference type="EMBL" id="AP014967">
    <property type="protein sequence ID" value="BAT14266.1"/>
    <property type="molecule type" value="Genomic_DNA"/>
</dbReference>
<feature type="region of interest" description="Disordered" evidence="1">
    <location>
        <begin position="1"/>
        <end position="31"/>
    </location>
</feature>
<keyword evidence="3" id="KW-1185">Reference proteome</keyword>
<dbReference type="Proteomes" id="UP000059680">
    <property type="component" value="Chromosome 11"/>
</dbReference>
<feature type="compositionally biased region" description="Gly residues" evidence="1">
    <location>
        <begin position="22"/>
        <end position="31"/>
    </location>
</feature>
<reference evidence="2 3" key="2">
    <citation type="journal article" date="2013" name="Plant Cell Physiol.">
        <title>Rice Annotation Project Database (RAP-DB): an integrative and interactive database for rice genomics.</title>
        <authorList>
            <person name="Sakai H."/>
            <person name="Lee S.S."/>
            <person name="Tanaka T."/>
            <person name="Numa H."/>
            <person name="Kim J."/>
            <person name="Kawahara Y."/>
            <person name="Wakimoto H."/>
            <person name="Yang C.C."/>
            <person name="Iwamoto M."/>
            <person name="Abe T."/>
            <person name="Yamada Y."/>
            <person name="Muto A."/>
            <person name="Inokuchi H."/>
            <person name="Ikemura T."/>
            <person name="Matsumoto T."/>
            <person name="Sasaki T."/>
            <person name="Itoh T."/>
        </authorList>
    </citation>
    <scope>NUCLEOTIDE SEQUENCE [LARGE SCALE GENOMIC DNA]</scope>
    <source>
        <strain evidence="3">cv. Nipponbare</strain>
    </source>
</reference>
<dbReference type="AlphaFoldDB" id="A0A0N7KT04"/>
<reference evidence="2 3" key="3">
    <citation type="journal article" date="2013" name="Rice">
        <title>Improvement of the Oryza sativa Nipponbare reference genome using next generation sequence and optical map data.</title>
        <authorList>
            <person name="Kawahara Y."/>
            <person name="de la Bastide M."/>
            <person name="Hamilton J.P."/>
            <person name="Kanamori H."/>
            <person name="McCombie W.R."/>
            <person name="Ouyang S."/>
            <person name="Schwartz D.C."/>
            <person name="Tanaka T."/>
            <person name="Wu J."/>
            <person name="Zhou S."/>
            <person name="Childs K.L."/>
            <person name="Davidson R.M."/>
            <person name="Lin H."/>
            <person name="Quesada-Ocampo L."/>
            <person name="Vaillancourt B."/>
            <person name="Sakai H."/>
            <person name="Lee S.S."/>
            <person name="Kim J."/>
            <person name="Numa H."/>
            <person name="Itoh T."/>
            <person name="Buell C.R."/>
            <person name="Matsumoto T."/>
        </authorList>
    </citation>
    <scope>NUCLEOTIDE SEQUENCE [LARGE SCALE GENOMIC DNA]</scope>
    <source>
        <strain evidence="3">cv. Nipponbare</strain>
    </source>
</reference>
<sequence length="375" mass="39862">MAWRRRWRGRGGELPEEDVVAGDGGGVGVGGVLREDAGEGVEEGLRSGDGAEEVVLGGLVGVDAEDDVAPVHEPELRRRVVKPGHLQDVPHPVPVQPCKGGDDELVVGADLDADEVHHLAVADLLAVAVLLHLDELVVAHVGQQRVHHLLRRVQRPEVDAEVGLRRRVHRRHQRQPAAVELQQRDVLRHGPRHDHVDVLGPRPQPPHDAPPRRAATLGGDGVGEVGVGAGGEDGVDGAAAGGVGDDGRVGAAGADVGAEGAPVALEELDGAEEGGGEDGADAEHLAAAGEAAEQLRVHALAAVRAEDRRVGARVPRVRAVRPPPEVAALVVARQHRPRHHPRRRRDLRLHEQQVHPPPLVQPLHTHLFMTGTRRL</sequence>
<proteinExistence type="predicted"/>
<evidence type="ECO:0000256" key="1">
    <source>
        <dbReference type="SAM" id="MobiDB-lite"/>
    </source>
</evidence>